<evidence type="ECO:0000313" key="1">
    <source>
        <dbReference type="EMBL" id="KAK4012301.1"/>
    </source>
</evidence>
<organism evidence="1 2">
    <name type="scientific">Daphnia magna</name>
    <dbReference type="NCBI Taxonomy" id="35525"/>
    <lineage>
        <taxon>Eukaryota</taxon>
        <taxon>Metazoa</taxon>
        <taxon>Ecdysozoa</taxon>
        <taxon>Arthropoda</taxon>
        <taxon>Crustacea</taxon>
        <taxon>Branchiopoda</taxon>
        <taxon>Diplostraca</taxon>
        <taxon>Cladocera</taxon>
        <taxon>Anomopoda</taxon>
        <taxon>Daphniidae</taxon>
        <taxon>Daphnia</taxon>
    </lineage>
</organism>
<proteinExistence type="predicted"/>
<evidence type="ECO:0000313" key="2">
    <source>
        <dbReference type="Proteomes" id="UP001234178"/>
    </source>
</evidence>
<dbReference type="Proteomes" id="UP001234178">
    <property type="component" value="Unassembled WGS sequence"/>
</dbReference>
<name>A0ABQ9ZHA0_9CRUS</name>
<reference evidence="1 2" key="1">
    <citation type="journal article" date="2023" name="Nucleic Acids Res.">
        <title>The hologenome of Daphnia magna reveals possible DNA methylation and microbiome-mediated evolution of the host genome.</title>
        <authorList>
            <person name="Chaturvedi A."/>
            <person name="Li X."/>
            <person name="Dhandapani V."/>
            <person name="Marshall H."/>
            <person name="Kissane S."/>
            <person name="Cuenca-Cambronero M."/>
            <person name="Asole G."/>
            <person name="Calvet F."/>
            <person name="Ruiz-Romero M."/>
            <person name="Marangio P."/>
            <person name="Guigo R."/>
            <person name="Rago D."/>
            <person name="Mirbahai L."/>
            <person name="Eastwood N."/>
            <person name="Colbourne J.K."/>
            <person name="Zhou J."/>
            <person name="Mallon E."/>
            <person name="Orsini L."/>
        </authorList>
    </citation>
    <scope>NUCLEOTIDE SEQUENCE [LARGE SCALE GENOMIC DNA]</scope>
    <source>
        <strain evidence="1">LRV0_1</strain>
    </source>
</reference>
<keyword evidence="2" id="KW-1185">Reference proteome</keyword>
<protein>
    <submittedName>
        <fullName evidence="1">Uncharacterized protein</fullName>
    </submittedName>
</protein>
<sequence>MNELYYDLIGTTSCQAVSKQSLKIDVGTVEANDNGTEKRSILIPKTGRVELSPEQRIRRS</sequence>
<gene>
    <name evidence="1" type="ORF">OUZ56_021401</name>
</gene>
<accession>A0ABQ9ZHA0</accession>
<comment type="caution">
    <text evidence="1">The sequence shown here is derived from an EMBL/GenBank/DDBJ whole genome shotgun (WGS) entry which is preliminary data.</text>
</comment>
<dbReference type="EMBL" id="JAOYFB010000003">
    <property type="protein sequence ID" value="KAK4012301.1"/>
    <property type="molecule type" value="Genomic_DNA"/>
</dbReference>